<evidence type="ECO:0000256" key="1">
    <source>
        <dbReference type="SAM" id="MobiDB-lite"/>
    </source>
</evidence>
<feature type="region of interest" description="Disordered" evidence="1">
    <location>
        <begin position="57"/>
        <end position="83"/>
    </location>
</feature>
<dbReference type="OrthoDB" id="21474at2759"/>
<evidence type="ECO:0000259" key="2">
    <source>
        <dbReference type="Pfam" id="PF20415"/>
    </source>
</evidence>
<organism evidence="3 4">
    <name type="scientific">Suillus placidus</name>
    <dbReference type="NCBI Taxonomy" id="48579"/>
    <lineage>
        <taxon>Eukaryota</taxon>
        <taxon>Fungi</taxon>
        <taxon>Dikarya</taxon>
        <taxon>Basidiomycota</taxon>
        <taxon>Agaricomycotina</taxon>
        <taxon>Agaricomycetes</taxon>
        <taxon>Agaricomycetidae</taxon>
        <taxon>Boletales</taxon>
        <taxon>Suillineae</taxon>
        <taxon>Suillaceae</taxon>
        <taxon>Suillus</taxon>
    </lineage>
</organism>
<comment type="caution">
    <text evidence="3">The sequence shown here is derived from an EMBL/GenBank/DDBJ whole genome shotgun (WGS) entry which is preliminary data.</text>
</comment>
<dbReference type="Pfam" id="PF20415">
    <property type="entry name" value="DUF6699"/>
    <property type="match status" value="1"/>
</dbReference>
<feature type="domain" description="DUF6699" evidence="2">
    <location>
        <begin position="173"/>
        <end position="332"/>
    </location>
</feature>
<reference evidence="3" key="1">
    <citation type="journal article" date="2020" name="New Phytol.">
        <title>Comparative genomics reveals dynamic genome evolution in host specialist ectomycorrhizal fungi.</title>
        <authorList>
            <person name="Lofgren L.A."/>
            <person name="Nguyen N.H."/>
            <person name="Vilgalys R."/>
            <person name="Ruytinx J."/>
            <person name="Liao H.L."/>
            <person name="Branco S."/>
            <person name="Kuo A."/>
            <person name="LaButti K."/>
            <person name="Lipzen A."/>
            <person name="Andreopoulos W."/>
            <person name="Pangilinan J."/>
            <person name="Riley R."/>
            <person name="Hundley H."/>
            <person name="Na H."/>
            <person name="Barry K."/>
            <person name="Grigoriev I.V."/>
            <person name="Stajich J.E."/>
            <person name="Kennedy P.G."/>
        </authorList>
    </citation>
    <scope>NUCLEOTIDE SEQUENCE</scope>
    <source>
        <strain evidence="3">DOB743</strain>
    </source>
</reference>
<evidence type="ECO:0000313" key="3">
    <source>
        <dbReference type="EMBL" id="KAG1772559.1"/>
    </source>
</evidence>
<sequence>MCYLTRTSWDTPDPNTSPPALHNARYDGWPSPPIQLPRIDSSSFKKPAERRLAFSIDTPSNCRPRGGNATHTQPHSVHPQYDTHPRANYGVQDIMWPVEYRHHDVSTNSCIWNGGTRQNPSLQGAFETRTAALHDKENAAIKHDSARRTKNSMPLINKDAQIAYFLAAPCVPLVYDLRFPPTSLYFPPLSPYAGRGSECLRVPLTPAGPKQIRLISQDIPWAFNISPEPSAADQGITCLDVLTALHAALQRPLSDTEWGAADEDKHASLIRARNRRLNMKPALRGSSNTGARTTVKPRVRFASDMDAQPVRREPSILRVDWLGSRVAFGGLIKDEAFARRRLIPGAREPPETWVVRFQSLS</sequence>
<evidence type="ECO:0000313" key="4">
    <source>
        <dbReference type="Proteomes" id="UP000714275"/>
    </source>
</evidence>
<protein>
    <recommendedName>
        <fullName evidence="2">DUF6699 domain-containing protein</fullName>
    </recommendedName>
</protein>
<gene>
    <name evidence="3" type="ORF">EV702DRAFT_1133235</name>
</gene>
<proteinExistence type="predicted"/>
<dbReference type="EMBL" id="JABBWD010000052">
    <property type="protein sequence ID" value="KAG1772559.1"/>
    <property type="molecule type" value="Genomic_DNA"/>
</dbReference>
<name>A0A9P7CY99_9AGAM</name>
<dbReference type="InterPro" id="IPR046522">
    <property type="entry name" value="DUF6699"/>
</dbReference>
<accession>A0A9P7CY99</accession>
<dbReference type="Proteomes" id="UP000714275">
    <property type="component" value="Unassembled WGS sequence"/>
</dbReference>
<keyword evidence="4" id="KW-1185">Reference proteome</keyword>
<dbReference type="AlphaFoldDB" id="A0A9P7CY99"/>